<reference evidence="1" key="1">
    <citation type="journal article" date="2014" name="Front. Microbiol.">
        <title>High frequency of phylogenetically diverse reductive dehalogenase-homologous genes in deep subseafloor sedimentary metagenomes.</title>
        <authorList>
            <person name="Kawai M."/>
            <person name="Futagami T."/>
            <person name="Toyoda A."/>
            <person name="Takaki Y."/>
            <person name="Nishi S."/>
            <person name="Hori S."/>
            <person name="Arai W."/>
            <person name="Tsubouchi T."/>
            <person name="Morono Y."/>
            <person name="Uchiyama I."/>
            <person name="Ito T."/>
            <person name="Fujiyama A."/>
            <person name="Inagaki F."/>
            <person name="Takami H."/>
        </authorList>
    </citation>
    <scope>NUCLEOTIDE SEQUENCE</scope>
    <source>
        <strain evidence="1">Expedition CK06-06</strain>
    </source>
</reference>
<dbReference type="InterPro" id="IPR003745">
    <property type="entry name" value="DUF166"/>
</dbReference>
<dbReference type="Pfam" id="PF02593">
    <property type="entry name" value="DUF166"/>
    <property type="match status" value="1"/>
</dbReference>
<dbReference type="EMBL" id="BARS01014037">
    <property type="protein sequence ID" value="GAF89370.1"/>
    <property type="molecule type" value="Genomic_DNA"/>
</dbReference>
<organism evidence="1">
    <name type="scientific">marine sediment metagenome</name>
    <dbReference type="NCBI Taxonomy" id="412755"/>
    <lineage>
        <taxon>unclassified sequences</taxon>
        <taxon>metagenomes</taxon>
        <taxon>ecological metagenomes</taxon>
    </lineage>
</organism>
<evidence type="ECO:0000313" key="1">
    <source>
        <dbReference type="EMBL" id="GAF89370.1"/>
    </source>
</evidence>
<sequence length="102" mass="10899">TLAPSGHGEDVAEFARYLGQPSFRFKVDNGFISEAEVLAGTPCGGSWHVASELIGVPVEEAPRRAALLLQYYPCRATRGGLSWDSGNIHVAAEIMAKAVERA</sequence>
<feature type="non-terminal residue" evidence="1">
    <location>
        <position position="1"/>
    </location>
</feature>
<gene>
    <name evidence="1" type="ORF">S01H1_23960</name>
</gene>
<name>X0ULK8_9ZZZZ</name>
<feature type="non-terminal residue" evidence="1">
    <location>
        <position position="102"/>
    </location>
</feature>
<dbReference type="AlphaFoldDB" id="X0ULK8"/>
<proteinExistence type="predicted"/>
<protein>
    <submittedName>
        <fullName evidence="1">Uncharacterized protein</fullName>
    </submittedName>
</protein>
<accession>X0ULK8</accession>
<comment type="caution">
    <text evidence="1">The sequence shown here is derived from an EMBL/GenBank/DDBJ whole genome shotgun (WGS) entry which is preliminary data.</text>
</comment>